<dbReference type="GO" id="GO:1990573">
    <property type="term" value="P:potassium ion import across plasma membrane"/>
    <property type="evidence" value="ECO:0007669"/>
    <property type="project" value="TreeGrafter"/>
</dbReference>
<evidence type="ECO:0000313" key="2">
    <source>
        <dbReference type="EMBL" id="JAV72525.1"/>
    </source>
</evidence>
<dbReference type="GO" id="GO:0030007">
    <property type="term" value="P:intracellular potassium ion homeostasis"/>
    <property type="evidence" value="ECO:0007669"/>
    <property type="project" value="TreeGrafter"/>
</dbReference>
<organism evidence="2">
    <name type="scientific">Photinus pyralis</name>
    <name type="common">Common eastern firefly</name>
    <name type="synonym">Lampyris pyralis</name>
    <dbReference type="NCBI Taxonomy" id="7054"/>
    <lineage>
        <taxon>Eukaryota</taxon>
        <taxon>Metazoa</taxon>
        <taxon>Ecdysozoa</taxon>
        <taxon>Arthropoda</taxon>
        <taxon>Hexapoda</taxon>
        <taxon>Insecta</taxon>
        <taxon>Pterygota</taxon>
        <taxon>Neoptera</taxon>
        <taxon>Endopterygota</taxon>
        <taxon>Coleoptera</taxon>
        <taxon>Polyphaga</taxon>
        <taxon>Elateriformia</taxon>
        <taxon>Elateroidea</taxon>
        <taxon>Lampyridae</taxon>
        <taxon>Lampyrinae</taxon>
        <taxon>Photinus</taxon>
    </lineage>
</organism>
<dbReference type="PANTHER" id="PTHR31064">
    <property type="entry name" value="POTASSIUM TRANSPORT PROTEIN DDB_G0292412-RELATED"/>
    <property type="match status" value="1"/>
</dbReference>
<dbReference type="EMBL" id="GEZM01056985">
    <property type="protein sequence ID" value="JAV72529.1"/>
    <property type="molecule type" value="Transcribed_RNA"/>
</dbReference>
<reference evidence="2" key="1">
    <citation type="journal article" date="2016" name="Sci. Rep.">
        <title>Molecular characterization of firefly nuptial gifts: a multi-omics approach sheds light on postcopulatory sexual selection.</title>
        <authorList>
            <person name="Al-Wathiqui N."/>
            <person name="Fallon T.R."/>
            <person name="South A."/>
            <person name="Weng J.K."/>
            <person name="Lewis S.M."/>
        </authorList>
    </citation>
    <scope>NUCLEOTIDE SEQUENCE</scope>
</reference>
<sequence length="148" mass="17054">MRCPSLNFITLHYAYIFVMGLLSIPFLYLYGNISAIDAYFMGSSASTESGLNVANLNELKLYQQLYLYFTTVFTQMGFVNILVVVVRLYWFNKHLSSFDAMFSKALLSSMPVEEEAQTLRRTLAWNTENSRYLHQTHLGQQKPEPLAK</sequence>
<name>A0A1Y1LKR3_PHOPY</name>
<accession>A0A1Y1LKR3</accession>
<feature type="transmembrane region" description="Helical" evidence="1">
    <location>
        <begin position="12"/>
        <end position="31"/>
    </location>
</feature>
<feature type="transmembrane region" description="Helical" evidence="1">
    <location>
        <begin position="65"/>
        <end position="90"/>
    </location>
</feature>
<dbReference type="EMBL" id="GEZM01056988">
    <property type="protein sequence ID" value="JAV72525.1"/>
    <property type="molecule type" value="Transcribed_RNA"/>
</dbReference>
<evidence type="ECO:0000256" key="1">
    <source>
        <dbReference type="SAM" id="Phobius"/>
    </source>
</evidence>
<keyword evidence="1" id="KW-0812">Transmembrane</keyword>
<keyword evidence="1" id="KW-0472">Membrane</keyword>
<protein>
    <submittedName>
        <fullName evidence="2">Uncharacterized protein</fullName>
    </submittedName>
</protein>
<dbReference type="AlphaFoldDB" id="A0A1Y1LKR3"/>
<dbReference type="InterPro" id="IPR051143">
    <property type="entry name" value="TrkH_K-transport"/>
</dbReference>
<dbReference type="GO" id="GO:0140107">
    <property type="term" value="F:high-affinity potassium ion transmembrane transporter activity"/>
    <property type="evidence" value="ECO:0007669"/>
    <property type="project" value="TreeGrafter"/>
</dbReference>
<dbReference type="PANTHER" id="PTHR31064:SF5">
    <property type="entry name" value="POTASSIUM ION TRANSPORTER (EUROFUNG)"/>
    <property type="match status" value="1"/>
</dbReference>
<dbReference type="GO" id="GO:0005886">
    <property type="term" value="C:plasma membrane"/>
    <property type="evidence" value="ECO:0007669"/>
    <property type="project" value="TreeGrafter"/>
</dbReference>
<proteinExistence type="predicted"/>
<keyword evidence="1" id="KW-1133">Transmembrane helix</keyword>